<feature type="chain" id="PRO_5003440183" evidence="1">
    <location>
        <begin position="18"/>
        <end position="52"/>
    </location>
</feature>
<evidence type="ECO:0000313" key="2">
    <source>
        <dbReference type="EMBL" id="CCD43798.1"/>
    </source>
</evidence>
<proteinExistence type="predicted"/>
<feature type="signal peptide" evidence="1">
    <location>
        <begin position="1"/>
        <end position="17"/>
    </location>
</feature>
<evidence type="ECO:0000256" key="1">
    <source>
        <dbReference type="SAM" id="SignalP"/>
    </source>
</evidence>
<dbReference type="InParanoid" id="G2XT84"/>
<dbReference type="HOGENOM" id="CLU_3086939_0_0_1"/>
<protein>
    <submittedName>
        <fullName evidence="2">Uncharacterized protein</fullName>
    </submittedName>
</protein>
<evidence type="ECO:0000313" key="3">
    <source>
        <dbReference type="Proteomes" id="UP000008177"/>
    </source>
</evidence>
<name>G2XT84_BOTF4</name>
<dbReference type="AlphaFoldDB" id="G2XT84"/>
<organism evidence="2 3">
    <name type="scientific">Botryotinia fuckeliana (strain T4)</name>
    <name type="common">Noble rot fungus</name>
    <name type="synonym">Botrytis cinerea</name>
    <dbReference type="NCBI Taxonomy" id="999810"/>
    <lineage>
        <taxon>Eukaryota</taxon>
        <taxon>Fungi</taxon>
        <taxon>Dikarya</taxon>
        <taxon>Ascomycota</taxon>
        <taxon>Pezizomycotina</taxon>
        <taxon>Leotiomycetes</taxon>
        <taxon>Helotiales</taxon>
        <taxon>Sclerotiniaceae</taxon>
        <taxon>Botrytis</taxon>
    </lineage>
</organism>
<gene>
    <name evidence="2" type="ORF">BofuT4_uP010460.1</name>
</gene>
<accession>G2XT84</accession>
<sequence>MFILIMIMILIIAETTGSEVAVQQHDFLFPCLFMSVETTTPSPKTKISAAID</sequence>
<keyword evidence="1" id="KW-0732">Signal</keyword>
<dbReference type="Proteomes" id="UP000008177">
    <property type="component" value="Unplaced contigs"/>
</dbReference>
<dbReference type="EMBL" id="FQ790265">
    <property type="protein sequence ID" value="CCD43798.1"/>
    <property type="molecule type" value="Genomic_DNA"/>
</dbReference>
<reference evidence="3" key="1">
    <citation type="journal article" date="2011" name="PLoS Genet.">
        <title>Genomic analysis of the necrotrophic fungal pathogens Sclerotinia sclerotiorum and Botrytis cinerea.</title>
        <authorList>
            <person name="Amselem J."/>
            <person name="Cuomo C.A."/>
            <person name="van Kan J.A."/>
            <person name="Viaud M."/>
            <person name="Benito E.P."/>
            <person name="Couloux A."/>
            <person name="Coutinho P.M."/>
            <person name="de Vries R.P."/>
            <person name="Dyer P.S."/>
            <person name="Fillinger S."/>
            <person name="Fournier E."/>
            <person name="Gout L."/>
            <person name="Hahn M."/>
            <person name="Kohn L."/>
            <person name="Lapalu N."/>
            <person name="Plummer K.M."/>
            <person name="Pradier J.M."/>
            <person name="Quevillon E."/>
            <person name="Sharon A."/>
            <person name="Simon A."/>
            <person name="ten Have A."/>
            <person name="Tudzynski B."/>
            <person name="Tudzynski P."/>
            <person name="Wincker P."/>
            <person name="Andrew M."/>
            <person name="Anthouard V."/>
            <person name="Beever R.E."/>
            <person name="Beffa R."/>
            <person name="Benoit I."/>
            <person name="Bouzid O."/>
            <person name="Brault B."/>
            <person name="Chen Z."/>
            <person name="Choquer M."/>
            <person name="Collemare J."/>
            <person name="Cotton P."/>
            <person name="Danchin E.G."/>
            <person name="Da Silva C."/>
            <person name="Gautier A."/>
            <person name="Giraud C."/>
            <person name="Giraud T."/>
            <person name="Gonzalez C."/>
            <person name="Grossetete S."/>
            <person name="Guldener U."/>
            <person name="Henrissat B."/>
            <person name="Howlett B.J."/>
            <person name="Kodira C."/>
            <person name="Kretschmer M."/>
            <person name="Lappartient A."/>
            <person name="Leroch M."/>
            <person name="Levis C."/>
            <person name="Mauceli E."/>
            <person name="Neuveglise C."/>
            <person name="Oeser B."/>
            <person name="Pearson M."/>
            <person name="Poulain J."/>
            <person name="Poussereau N."/>
            <person name="Quesneville H."/>
            <person name="Rascle C."/>
            <person name="Schumacher J."/>
            <person name="Segurens B."/>
            <person name="Sexton A."/>
            <person name="Silva E."/>
            <person name="Sirven C."/>
            <person name="Soanes D.M."/>
            <person name="Talbot N.J."/>
            <person name="Templeton M."/>
            <person name="Yandava C."/>
            <person name="Yarden O."/>
            <person name="Zeng Q."/>
            <person name="Rollins J.A."/>
            <person name="Lebrun M.H."/>
            <person name="Dickman M."/>
        </authorList>
    </citation>
    <scope>NUCLEOTIDE SEQUENCE [LARGE SCALE GENOMIC DNA]</scope>
    <source>
        <strain evidence="3">T4</strain>
    </source>
</reference>